<sequence length="375" mass="42775">MTVNIKSHKLRQALGNSEKAFNMLWSLRSTMQKIASKHTLKDCGHVINHAAAVQKVRSDGSATFGGLSTCSNVWCCPVCSAKISHYRVEQLKVLVDWAKRNNYVVSLLTLTQRHHKGDNLADLWKNISAAYARLQSMSGFMNFRNNIVVGSVKATEVTYGDNGWHVHFHILFITTRTFEGYHCNKRGDTIRDYIAAKFGLFLQKFGGDFIAASGGMDWQICKDGTERIVAKYVSKVHGDIAKELTLGNFKKARVKSSRTPFQILADIQEDNFQNKQDIAIFREYEKASHYKRQMHFSHGLFDMLPLEDLDDEQILEQRSDRDTLFFISKDDWEVIREDGTAPQLLAFVESTDDVRDIIGYLCRIILSKNIICAKY</sequence>
<dbReference type="EMBL" id="LRTT01000001">
    <property type="protein sequence ID" value="RFD77579.1"/>
    <property type="molecule type" value="Genomic_DNA"/>
</dbReference>
<evidence type="ECO:0000256" key="1">
    <source>
        <dbReference type="ARBA" id="ARBA00008909"/>
    </source>
</evidence>
<accession>A0A3E1IXA0</accession>
<comment type="caution">
    <text evidence="3">The sequence shown here is derived from an EMBL/GenBank/DDBJ whole genome shotgun (WGS) entry which is preliminary data.</text>
</comment>
<protein>
    <submittedName>
        <fullName evidence="3">Uncharacterized protein</fullName>
    </submittedName>
</protein>
<dbReference type="Pfam" id="PF01446">
    <property type="entry name" value="Rep_1"/>
    <property type="match status" value="1"/>
</dbReference>
<dbReference type="GO" id="GO:0006260">
    <property type="term" value="P:DNA replication"/>
    <property type="evidence" value="ECO:0007669"/>
    <property type="project" value="UniProtKB-KW"/>
</dbReference>
<organism evidence="3 4">
    <name type="scientific">Gardnerella vaginalis</name>
    <dbReference type="NCBI Taxonomy" id="2702"/>
    <lineage>
        <taxon>Bacteria</taxon>
        <taxon>Bacillati</taxon>
        <taxon>Actinomycetota</taxon>
        <taxon>Actinomycetes</taxon>
        <taxon>Bifidobacteriales</taxon>
        <taxon>Bifidobacteriaceae</taxon>
        <taxon>Gardnerella</taxon>
    </lineage>
</organism>
<gene>
    <name evidence="3" type="ORF">AXE73_03030</name>
</gene>
<evidence type="ECO:0000313" key="3">
    <source>
        <dbReference type="EMBL" id="RFD77579.1"/>
    </source>
</evidence>
<dbReference type="GO" id="GO:0003677">
    <property type="term" value="F:DNA binding"/>
    <property type="evidence" value="ECO:0007669"/>
    <property type="project" value="InterPro"/>
</dbReference>
<comment type="similarity">
    <text evidence="1">Belongs to the Gram-positive plasmids replication protein type 1 family.</text>
</comment>
<dbReference type="InterPro" id="IPR000989">
    <property type="entry name" value="Rep"/>
</dbReference>
<keyword evidence="2" id="KW-0235">DNA replication</keyword>
<evidence type="ECO:0000313" key="4">
    <source>
        <dbReference type="Proteomes" id="UP000258533"/>
    </source>
</evidence>
<name>A0A3E1IXA0_GARVA</name>
<dbReference type="RefSeq" id="WP_116689554.1">
    <property type="nucleotide sequence ID" value="NZ_LRTT01000001.1"/>
</dbReference>
<proteinExistence type="inferred from homology"/>
<reference evidence="3 4" key="1">
    <citation type="submission" date="2016-02" db="EMBL/GenBank/DDBJ databases">
        <title>Gardnerella vaginalis Subgroups Defined by cpn60 Sequencing and Sialidase Activity in Isolates from Canada, Belgium and Kenya.</title>
        <authorList>
            <person name="Schellenberg J."/>
            <person name="Paramel Jayaprakash T."/>
            <person name="Withana Gamage N."/>
            <person name="Patterson M.H."/>
            <person name="Vaneechoutte M."/>
            <person name="Hill J.E."/>
        </authorList>
    </citation>
    <scope>NUCLEOTIDE SEQUENCE [LARGE SCALE GENOMIC DNA]</scope>
    <source>
        <strain evidence="3 4">N144</strain>
    </source>
</reference>
<dbReference type="AlphaFoldDB" id="A0A3E1IXA0"/>
<dbReference type="Proteomes" id="UP000258533">
    <property type="component" value="Unassembled WGS sequence"/>
</dbReference>
<evidence type="ECO:0000256" key="2">
    <source>
        <dbReference type="ARBA" id="ARBA00022705"/>
    </source>
</evidence>